<reference evidence="1" key="1">
    <citation type="journal article" date="2020" name="Stud. Mycol.">
        <title>101 Dothideomycetes genomes: a test case for predicting lifestyles and emergence of pathogens.</title>
        <authorList>
            <person name="Haridas S."/>
            <person name="Albert R."/>
            <person name="Binder M."/>
            <person name="Bloem J."/>
            <person name="Labutti K."/>
            <person name="Salamov A."/>
            <person name="Andreopoulos B."/>
            <person name="Baker S."/>
            <person name="Barry K."/>
            <person name="Bills G."/>
            <person name="Bluhm B."/>
            <person name="Cannon C."/>
            <person name="Castanera R."/>
            <person name="Culley D."/>
            <person name="Daum C."/>
            <person name="Ezra D."/>
            <person name="Gonzalez J."/>
            <person name="Henrissat B."/>
            <person name="Kuo A."/>
            <person name="Liang C."/>
            <person name="Lipzen A."/>
            <person name="Lutzoni F."/>
            <person name="Magnuson J."/>
            <person name="Mondo S."/>
            <person name="Nolan M."/>
            <person name="Ohm R."/>
            <person name="Pangilinan J."/>
            <person name="Park H.-J."/>
            <person name="Ramirez L."/>
            <person name="Alfaro M."/>
            <person name="Sun H."/>
            <person name="Tritt A."/>
            <person name="Yoshinaga Y."/>
            <person name="Zwiers L.-H."/>
            <person name="Turgeon B."/>
            <person name="Goodwin S."/>
            <person name="Spatafora J."/>
            <person name="Crous P."/>
            <person name="Grigoriev I."/>
        </authorList>
    </citation>
    <scope>NUCLEOTIDE SEQUENCE</scope>
    <source>
        <strain evidence="1">CBS 125425</strain>
    </source>
</reference>
<dbReference type="EMBL" id="ML996141">
    <property type="protein sequence ID" value="KAF2734943.1"/>
    <property type="molecule type" value="Genomic_DNA"/>
</dbReference>
<protein>
    <submittedName>
        <fullName evidence="1">Uncharacterized protein</fullName>
    </submittedName>
</protein>
<keyword evidence="2" id="KW-1185">Reference proteome</keyword>
<name>A0A9P4QVZ9_9PLEO</name>
<gene>
    <name evidence="1" type="ORF">EJ04DRAFT_523201</name>
</gene>
<accession>A0A9P4QVZ9</accession>
<evidence type="ECO:0000313" key="2">
    <source>
        <dbReference type="Proteomes" id="UP000799444"/>
    </source>
</evidence>
<evidence type="ECO:0000313" key="1">
    <source>
        <dbReference type="EMBL" id="KAF2734943.1"/>
    </source>
</evidence>
<dbReference type="Proteomes" id="UP000799444">
    <property type="component" value="Unassembled WGS sequence"/>
</dbReference>
<organism evidence="1 2">
    <name type="scientific">Polyplosphaeria fusca</name>
    <dbReference type="NCBI Taxonomy" id="682080"/>
    <lineage>
        <taxon>Eukaryota</taxon>
        <taxon>Fungi</taxon>
        <taxon>Dikarya</taxon>
        <taxon>Ascomycota</taxon>
        <taxon>Pezizomycotina</taxon>
        <taxon>Dothideomycetes</taxon>
        <taxon>Pleosporomycetidae</taxon>
        <taxon>Pleosporales</taxon>
        <taxon>Tetraplosphaeriaceae</taxon>
        <taxon>Polyplosphaeria</taxon>
    </lineage>
</organism>
<dbReference type="AlphaFoldDB" id="A0A9P4QVZ9"/>
<comment type="caution">
    <text evidence="1">The sequence shown here is derived from an EMBL/GenBank/DDBJ whole genome shotgun (WGS) entry which is preliminary data.</text>
</comment>
<sequence>MCKHHMVVWQTCRCHERRGLMEYTFCDKAPLKRGYFKQLCDNVEEVTTAEMAPFCKTCETLLEERLLNLQKLQQAGLWEWTPAKFAETKSEMCKRYIISYSCCHRMLDTIAPFFLCGISRLTMRKPCLDLRDVIQQSQELCIDCFEKEHVVRRERFGSRGGEAWTGYAGEWGVERYCDDVPQ</sequence>
<proteinExistence type="predicted"/>